<dbReference type="InterPro" id="IPR002885">
    <property type="entry name" value="PPR_rpt"/>
</dbReference>
<reference evidence="4" key="1">
    <citation type="journal article" date="2015" name="Nat. Genet.">
        <title>The pineapple genome and the evolution of CAM photosynthesis.</title>
        <authorList>
            <person name="Ming R."/>
            <person name="VanBuren R."/>
            <person name="Wai C.M."/>
            <person name="Tang H."/>
            <person name="Schatz M.C."/>
            <person name="Bowers J.E."/>
            <person name="Lyons E."/>
            <person name="Wang M.L."/>
            <person name="Chen J."/>
            <person name="Biggers E."/>
            <person name="Zhang J."/>
            <person name="Huang L."/>
            <person name="Zhang L."/>
            <person name="Miao W."/>
            <person name="Zhang J."/>
            <person name="Ye Z."/>
            <person name="Miao C."/>
            <person name="Lin Z."/>
            <person name="Wang H."/>
            <person name="Zhou H."/>
            <person name="Yim W.C."/>
            <person name="Priest H.D."/>
            <person name="Zheng C."/>
            <person name="Woodhouse M."/>
            <person name="Edger P.P."/>
            <person name="Guyot R."/>
            <person name="Guo H.B."/>
            <person name="Guo H."/>
            <person name="Zheng G."/>
            <person name="Singh R."/>
            <person name="Sharma A."/>
            <person name="Min X."/>
            <person name="Zheng Y."/>
            <person name="Lee H."/>
            <person name="Gurtowski J."/>
            <person name="Sedlazeck F.J."/>
            <person name="Harkess A."/>
            <person name="McKain M.R."/>
            <person name="Liao Z."/>
            <person name="Fang J."/>
            <person name="Liu J."/>
            <person name="Zhang X."/>
            <person name="Zhang Q."/>
            <person name="Hu W."/>
            <person name="Qin Y."/>
            <person name="Wang K."/>
            <person name="Chen L.Y."/>
            <person name="Shirley N."/>
            <person name="Lin Y.R."/>
            <person name="Liu L.Y."/>
            <person name="Hernandez A.G."/>
            <person name="Wright C.L."/>
            <person name="Bulone V."/>
            <person name="Tuskan G.A."/>
            <person name="Heath K."/>
            <person name="Zee F."/>
            <person name="Moore P.H."/>
            <person name="Sunkar R."/>
            <person name="Leebens-Mack J.H."/>
            <person name="Mockler T."/>
            <person name="Bennetzen J.L."/>
            <person name="Freeling M."/>
            <person name="Sankoff D."/>
            <person name="Paterson A.H."/>
            <person name="Zhu X."/>
            <person name="Yang X."/>
            <person name="Smith J.A."/>
            <person name="Cushman J.C."/>
            <person name="Paull R.E."/>
            <person name="Yu Q."/>
        </authorList>
    </citation>
    <scope>NUCLEOTIDE SEQUENCE [LARGE SCALE GENOMIC DNA]</scope>
    <source>
        <strain evidence="4">cv. F153</strain>
    </source>
</reference>
<proteinExistence type="predicted"/>
<dbReference type="GO" id="GO:0003723">
    <property type="term" value="F:RNA binding"/>
    <property type="evidence" value="ECO:0007669"/>
    <property type="project" value="InterPro"/>
</dbReference>
<accession>A0A6P5FFK7</accession>
<dbReference type="GO" id="GO:0009451">
    <property type="term" value="P:RNA modification"/>
    <property type="evidence" value="ECO:0007669"/>
    <property type="project" value="InterPro"/>
</dbReference>
<keyword evidence="1" id="KW-0677">Repeat</keyword>
<evidence type="ECO:0000256" key="1">
    <source>
        <dbReference type="ARBA" id="ARBA00022737"/>
    </source>
</evidence>
<sequence length="468" mass="49703">MPGAGARARARFLSFPLDPRRIKPILALAISGGLLLPSAAAAAVAAYSGLLRALSLSPSPSPSLALPLFRLMLRSSLSPDPFSLPSLLRSCASSSPLLALALHALALRRGLLPHPHVATSLLHSYAASSSPGLLPHALQLFDEMPRRTTVTFNALLSRLARYSDAGRAHGLLLFSRMLSSGPTPNADTLAAALLCCAGLGALALGRAAHALAARRGAARAPQLGTSLVHMYAKCGSLDSARRVFDRAMPARDASAWTAMIAALAAHARGEDAVHLFDEMVGRENLSPDSLTFTCALHACANSGMAERGLKLFDEMQSVYGIKPRMEHYGAIVDLLGRAGRIDAAECVVSSMPFEPNRAVWGAFLHACVHNADSALAEKLGKRISELGLGLGFDVGVSNLYARVGRWEEVGEVRDRMVELGVQKEKGFSSVEVNGEVVKFLVGDVRHPLTLEIYDLLERIGAVIMVFDG</sequence>
<dbReference type="PANTHER" id="PTHR47926:SF464">
    <property type="entry name" value="DYW DOMAIN-CONTAINING PROTEIN"/>
    <property type="match status" value="1"/>
</dbReference>
<evidence type="ECO:0000256" key="3">
    <source>
        <dbReference type="PROSITE-ProRule" id="PRU00708"/>
    </source>
</evidence>
<dbReference type="PROSITE" id="PS51375">
    <property type="entry name" value="PPR"/>
    <property type="match status" value="2"/>
</dbReference>
<dbReference type="AlphaFoldDB" id="A0A6P5FFK7"/>
<feature type="repeat" description="PPR" evidence="3">
    <location>
        <begin position="288"/>
        <end position="318"/>
    </location>
</feature>
<evidence type="ECO:0000256" key="2">
    <source>
        <dbReference type="ARBA" id="ARBA00022946"/>
    </source>
</evidence>
<dbReference type="InterPro" id="IPR046960">
    <property type="entry name" value="PPR_At4g14850-like_plant"/>
</dbReference>
<dbReference type="RefSeq" id="XP_020095076.1">
    <property type="nucleotide sequence ID" value="XM_020239487.1"/>
</dbReference>
<reference evidence="5" key="2">
    <citation type="submission" date="2025-08" db="UniProtKB">
        <authorList>
            <consortium name="RefSeq"/>
        </authorList>
    </citation>
    <scope>IDENTIFICATION</scope>
    <source>
        <tissue evidence="5">Leaf</tissue>
    </source>
</reference>
<dbReference type="FunFam" id="1.25.40.10:FF:000090">
    <property type="entry name" value="Pentatricopeptide repeat-containing protein, chloroplastic"/>
    <property type="match status" value="1"/>
</dbReference>
<gene>
    <name evidence="5" type="primary">LOC109714777</name>
</gene>
<organism evidence="4 5">
    <name type="scientific">Ananas comosus</name>
    <name type="common">Pineapple</name>
    <name type="synonym">Ananas ananas</name>
    <dbReference type="NCBI Taxonomy" id="4615"/>
    <lineage>
        <taxon>Eukaryota</taxon>
        <taxon>Viridiplantae</taxon>
        <taxon>Streptophyta</taxon>
        <taxon>Embryophyta</taxon>
        <taxon>Tracheophyta</taxon>
        <taxon>Spermatophyta</taxon>
        <taxon>Magnoliopsida</taxon>
        <taxon>Liliopsida</taxon>
        <taxon>Poales</taxon>
        <taxon>Bromeliaceae</taxon>
        <taxon>Bromelioideae</taxon>
        <taxon>Ananas</taxon>
    </lineage>
</organism>
<feature type="repeat" description="PPR" evidence="3">
    <location>
        <begin position="252"/>
        <end position="282"/>
    </location>
</feature>
<dbReference type="InterPro" id="IPR011990">
    <property type="entry name" value="TPR-like_helical_dom_sf"/>
</dbReference>
<name>A0A6P5FFK7_ANACO</name>
<dbReference type="OrthoDB" id="1731741at2759"/>
<dbReference type="PANTHER" id="PTHR47926">
    <property type="entry name" value="PENTATRICOPEPTIDE REPEAT-CONTAINING PROTEIN"/>
    <property type="match status" value="1"/>
</dbReference>
<dbReference type="Proteomes" id="UP000515123">
    <property type="component" value="Linkage group 9"/>
</dbReference>
<keyword evidence="2" id="KW-0809">Transit peptide</keyword>
<dbReference type="Gene3D" id="1.25.40.10">
    <property type="entry name" value="Tetratricopeptide repeat domain"/>
    <property type="match status" value="3"/>
</dbReference>
<protein>
    <submittedName>
        <fullName evidence="5">Pentatricopeptide repeat-containing protein OGR1, mitochondrial-like</fullName>
    </submittedName>
</protein>
<dbReference type="GeneID" id="109714777"/>
<dbReference type="NCBIfam" id="TIGR00756">
    <property type="entry name" value="PPR"/>
    <property type="match status" value="2"/>
</dbReference>
<evidence type="ECO:0000313" key="5">
    <source>
        <dbReference type="RefSeq" id="XP_020095076.1"/>
    </source>
</evidence>
<dbReference type="Pfam" id="PF01535">
    <property type="entry name" value="PPR"/>
    <property type="match status" value="2"/>
</dbReference>
<evidence type="ECO:0000313" key="4">
    <source>
        <dbReference type="Proteomes" id="UP000515123"/>
    </source>
</evidence>
<dbReference type="Pfam" id="PF13041">
    <property type="entry name" value="PPR_2"/>
    <property type="match status" value="1"/>
</dbReference>
<keyword evidence="4" id="KW-1185">Reference proteome</keyword>